<dbReference type="SUPFAM" id="SSF46785">
    <property type="entry name" value="Winged helix' DNA-binding domain"/>
    <property type="match status" value="1"/>
</dbReference>
<dbReference type="InterPro" id="IPR036390">
    <property type="entry name" value="WH_DNA-bd_sf"/>
</dbReference>
<evidence type="ECO:0000256" key="3">
    <source>
        <dbReference type="ARBA" id="ARBA00023163"/>
    </source>
</evidence>
<sequence>MLANAPGATISDTTYRQIRADIIFGRLVPGEKLKLDKLKGLYGASVSTLREILNRLASDGLVVAEGQRGFEVAPVSPEDLKEIAALRQLLECHAMELSFAAGDMDWEGRVVSAHHKLHQMEIRMIGGDRSVTKDWKRYDWEFHQSLISACGSRALMETHAAVFDKYLRYQMISLTFRGQIAADEHKQLLDAALARDVATAQAILRRHVEAGVKHGLTA</sequence>
<dbReference type="InterPro" id="IPR000524">
    <property type="entry name" value="Tscrpt_reg_HTH_GntR"/>
</dbReference>
<name>A0ABU4ZQY8_9HYPH</name>
<dbReference type="RefSeq" id="WP_320235769.1">
    <property type="nucleotide sequence ID" value="NZ_JAVIJF010000020.1"/>
</dbReference>
<dbReference type="EMBL" id="JAVIJF010000020">
    <property type="protein sequence ID" value="MDX8527824.1"/>
    <property type="molecule type" value="Genomic_DNA"/>
</dbReference>
<dbReference type="PANTHER" id="PTHR43537:SF20">
    <property type="entry name" value="HTH-TYPE TRANSCRIPTIONAL REPRESSOR GLAR"/>
    <property type="match status" value="1"/>
</dbReference>
<accession>A0ABU4ZQY8</accession>
<keyword evidence="2" id="KW-0238">DNA-binding</keyword>
<evidence type="ECO:0000256" key="1">
    <source>
        <dbReference type="ARBA" id="ARBA00023015"/>
    </source>
</evidence>
<comment type="caution">
    <text evidence="5">The sequence shown here is derived from an EMBL/GenBank/DDBJ whole genome shotgun (WGS) entry which is preliminary data.</text>
</comment>
<proteinExistence type="predicted"/>
<dbReference type="SMART" id="SM00345">
    <property type="entry name" value="HTH_GNTR"/>
    <property type="match status" value="1"/>
</dbReference>
<dbReference type="SMART" id="SM00895">
    <property type="entry name" value="FCD"/>
    <property type="match status" value="1"/>
</dbReference>
<evidence type="ECO:0000256" key="2">
    <source>
        <dbReference type="ARBA" id="ARBA00023125"/>
    </source>
</evidence>
<dbReference type="Gene3D" id="1.10.10.10">
    <property type="entry name" value="Winged helix-like DNA-binding domain superfamily/Winged helix DNA-binding domain"/>
    <property type="match status" value="1"/>
</dbReference>
<dbReference type="Pfam" id="PF00392">
    <property type="entry name" value="GntR"/>
    <property type="match status" value="1"/>
</dbReference>
<organism evidence="5 6">
    <name type="scientific">Mesorhizobium montanum</name>
    <dbReference type="NCBI Taxonomy" id="3072323"/>
    <lineage>
        <taxon>Bacteria</taxon>
        <taxon>Pseudomonadati</taxon>
        <taxon>Pseudomonadota</taxon>
        <taxon>Alphaproteobacteria</taxon>
        <taxon>Hyphomicrobiales</taxon>
        <taxon>Phyllobacteriaceae</taxon>
        <taxon>Mesorhizobium</taxon>
    </lineage>
</organism>
<dbReference type="Proteomes" id="UP001276840">
    <property type="component" value="Unassembled WGS sequence"/>
</dbReference>
<dbReference type="InterPro" id="IPR008920">
    <property type="entry name" value="TF_FadR/GntR_C"/>
</dbReference>
<evidence type="ECO:0000313" key="5">
    <source>
        <dbReference type="EMBL" id="MDX8527824.1"/>
    </source>
</evidence>
<dbReference type="Gene3D" id="1.20.120.530">
    <property type="entry name" value="GntR ligand-binding domain-like"/>
    <property type="match status" value="1"/>
</dbReference>
<protein>
    <submittedName>
        <fullName evidence="5">GntR family transcriptional regulator</fullName>
    </submittedName>
</protein>
<dbReference type="SUPFAM" id="SSF48008">
    <property type="entry name" value="GntR ligand-binding domain-like"/>
    <property type="match status" value="1"/>
</dbReference>
<reference evidence="5 6" key="1">
    <citation type="submission" date="2023-08" db="EMBL/GenBank/DDBJ databases">
        <title>Implementing the SeqCode for naming new Mesorhizobium species isolated from Vachellia karroo root nodules.</title>
        <authorList>
            <person name="Van Lill M."/>
        </authorList>
    </citation>
    <scope>NUCLEOTIDE SEQUENCE [LARGE SCALE GENOMIC DNA]</scope>
    <source>
        <strain evidence="5 6">MSK 1335</strain>
    </source>
</reference>
<evidence type="ECO:0000259" key="4">
    <source>
        <dbReference type="PROSITE" id="PS50949"/>
    </source>
</evidence>
<keyword evidence="3" id="KW-0804">Transcription</keyword>
<keyword evidence="1" id="KW-0805">Transcription regulation</keyword>
<gene>
    <name evidence="5" type="ORF">RFM68_25330</name>
</gene>
<dbReference type="InterPro" id="IPR036388">
    <property type="entry name" value="WH-like_DNA-bd_sf"/>
</dbReference>
<dbReference type="InterPro" id="IPR011711">
    <property type="entry name" value="GntR_C"/>
</dbReference>
<dbReference type="PROSITE" id="PS50949">
    <property type="entry name" value="HTH_GNTR"/>
    <property type="match status" value="1"/>
</dbReference>
<dbReference type="PANTHER" id="PTHR43537">
    <property type="entry name" value="TRANSCRIPTIONAL REGULATOR, GNTR FAMILY"/>
    <property type="match status" value="1"/>
</dbReference>
<evidence type="ECO:0000313" key="6">
    <source>
        <dbReference type="Proteomes" id="UP001276840"/>
    </source>
</evidence>
<dbReference type="Pfam" id="PF07729">
    <property type="entry name" value="FCD"/>
    <property type="match status" value="1"/>
</dbReference>
<feature type="domain" description="HTH gntR-type" evidence="4">
    <location>
        <begin position="8"/>
        <end position="75"/>
    </location>
</feature>
<keyword evidence="6" id="KW-1185">Reference proteome</keyword>